<dbReference type="Proteomes" id="UP000613177">
    <property type="component" value="Unassembled WGS sequence"/>
</dbReference>
<evidence type="ECO:0000313" key="3">
    <source>
        <dbReference type="Proteomes" id="UP000613177"/>
    </source>
</evidence>
<gene>
    <name evidence="2" type="ORF">INT48_007053</name>
</gene>
<accession>A0A8H7SI68</accession>
<name>A0A8H7SI68_9FUNG</name>
<evidence type="ECO:0000313" key="2">
    <source>
        <dbReference type="EMBL" id="KAG2228888.1"/>
    </source>
</evidence>
<protein>
    <submittedName>
        <fullName evidence="2">Uncharacterized protein</fullName>
    </submittedName>
</protein>
<comment type="caution">
    <text evidence="2">The sequence shown here is derived from an EMBL/GenBank/DDBJ whole genome shotgun (WGS) entry which is preliminary data.</text>
</comment>
<sequence length="366" mass="40779">MIRGLTYLDRRLARIPQPFFNVEVQRSGDSNQCNETDLDSVQQPVYLPALEHDTQYTSEAAIGSGKGMYADNTTLDQCNMVPSPVTTNSTQSVSDPTGSSPSSSRTIAFAFGEESTLAVDGMAPGSLGITKQRRIDLPSTLNEESSAIIYDPTWRKLQHQRYDGTQQRFLNRGTQHNRNVLEFVTDIDLVNYLAYGHFHHKWVYSTILQYKQSILQLYTTEQRAQITSDSLYIKFFATLKNRFLRPSDIERINDGKALVSANTLRLVILDPKEKRSGRPIEKVVVISVRSNPSLCPVALLSSFSYVPLVRNVTDSDKCIGSERISNHIKFVLNLATTTASPASLRTKTIKARVVGSTRAILAGAKL</sequence>
<dbReference type="EMBL" id="JAEPRE010000342">
    <property type="protein sequence ID" value="KAG2228888.1"/>
    <property type="molecule type" value="Genomic_DNA"/>
</dbReference>
<feature type="region of interest" description="Disordered" evidence="1">
    <location>
        <begin position="79"/>
        <end position="104"/>
    </location>
</feature>
<evidence type="ECO:0000256" key="1">
    <source>
        <dbReference type="SAM" id="MobiDB-lite"/>
    </source>
</evidence>
<dbReference type="AlphaFoldDB" id="A0A8H7SI68"/>
<organism evidence="2 3">
    <name type="scientific">Thamnidium elegans</name>
    <dbReference type="NCBI Taxonomy" id="101142"/>
    <lineage>
        <taxon>Eukaryota</taxon>
        <taxon>Fungi</taxon>
        <taxon>Fungi incertae sedis</taxon>
        <taxon>Mucoromycota</taxon>
        <taxon>Mucoromycotina</taxon>
        <taxon>Mucoromycetes</taxon>
        <taxon>Mucorales</taxon>
        <taxon>Mucorineae</taxon>
        <taxon>Mucoraceae</taxon>
        <taxon>Thamnidium</taxon>
    </lineage>
</organism>
<keyword evidence="3" id="KW-1185">Reference proteome</keyword>
<proteinExistence type="predicted"/>
<feature type="compositionally biased region" description="Low complexity" evidence="1">
    <location>
        <begin position="92"/>
        <end position="104"/>
    </location>
</feature>
<reference evidence="2" key="1">
    <citation type="submission" date="2021-01" db="EMBL/GenBank/DDBJ databases">
        <title>Metabolic potential, ecology and presence of endohyphal bacteria is reflected in genomic diversity of Mucoromycotina.</title>
        <authorList>
            <person name="Muszewska A."/>
            <person name="Okrasinska A."/>
            <person name="Steczkiewicz K."/>
            <person name="Drgas O."/>
            <person name="Orlowska M."/>
            <person name="Perlinska-Lenart U."/>
            <person name="Aleksandrzak-Piekarczyk T."/>
            <person name="Szatraj K."/>
            <person name="Zielenkiewicz U."/>
            <person name="Pilsyk S."/>
            <person name="Malc E."/>
            <person name="Mieczkowski P."/>
            <person name="Kruszewska J.S."/>
            <person name="Biernat P."/>
            <person name="Pawlowska J."/>
        </authorList>
    </citation>
    <scope>NUCLEOTIDE SEQUENCE</scope>
    <source>
        <strain evidence="2">WA0000018081</strain>
    </source>
</reference>